<keyword evidence="3" id="KW-1185">Reference proteome</keyword>
<feature type="transmembrane region" description="Helical" evidence="1">
    <location>
        <begin position="67"/>
        <end position="84"/>
    </location>
</feature>
<evidence type="ECO:0000256" key="1">
    <source>
        <dbReference type="SAM" id="Phobius"/>
    </source>
</evidence>
<keyword evidence="1" id="KW-1133">Transmembrane helix</keyword>
<feature type="transmembrane region" description="Helical" evidence="1">
    <location>
        <begin position="7"/>
        <end position="24"/>
    </location>
</feature>
<comment type="caution">
    <text evidence="2">The sequence shown here is derived from an EMBL/GenBank/DDBJ whole genome shotgun (WGS) entry which is preliminary data.</text>
</comment>
<evidence type="ECO:0000313" key="3">
    <source>
        <dbReference type="Proteomes" id="UP001160334"/>
    </source>
</evidence>
<reference evidence="2 3" key="1">
    <citation type="submission" date="2023-04" db="EMBL/GenBank/DDBJ databases">
        <title>Forest soil microbial communities from Buena Vista Peninsula, Colon Province, Panama.</title>
        <authorList>
            <person name="Bouskill N."/>
        </authorList>
    </citation>
    <scope>NUCLEOTIDE SEQUENCE [LARGE SCALE GENOMIC DNA]</scope>
    <source>
        <strain evidence="2 3">CFH S0262</strain>
    </source>
</reference>
<dbReference type="EMBL" id="JARXVC010000002">
    <property type="protein sequence ID" value="MDH6279736.1"/>
    <property type="molecule type" value="Genomic_DNA"/>
</dbReference>
<keyword evidence="1" id="KW-0472">Membrane</keyword>
<feature type="transmembrane region" description="Helical" evidence="1">
    <location>
        <begin position="90"/>
        <end position="111"/>
    </location>
</feature>
<gene>
    <name evidence="2" type="ORF">M2280_000945</name>
</gene>
<organism evidence="2 3">
    <name type="scientific">Prescottella agglutinans</name>
    <dbReference type="NCBI Taxonomy" id="1644129"/>
    <lineage>
        <taxon>Bacteria</taxon>
        <taxon>Bacillati</taxon>
        <taxon>Actinomycetota</taxon>
        <taxon>Actinomycetes</taxon>
        <taxon>Mycobacteriales</taxon>
        <taxon>Nocardiaceae</taxon>
        <taxon>Prescottella</taxon>
    </lineage>
</organism>
<accession>A0ABT6M5Z9</accession>
<feature type="transmembrane region" description="Helical" evidence="1">
    <location>
        <begin position="30"/>
        <end position="46"/>
    </location>
</feature>
<keyword evidence="1" id="KW-0812">Transmembrane</keyword>
<protein>
    <submittedName>
        <fullName evidence="2">Peptidoglycan/LPS O-acetylase OafA/YrhL</fullName>
    </submittedName>
</protein>
<proteinExistence type="predicted"/>
<dbReference type="Proteomes" id="UP001160334">
    <property type="component" value="Unassembled WGS sequence"/>
</dbReference>
<sequence>MPVRRILVATACVIVVVSWLLLVVDGLVEGNWMQLFWQFLLAMMALDWWRDRRGKPSVPKGTPRQRLASGAIALVIGIGGGAMVVTQEAFLGRIAGGILVVVALGFLYLVLSSIRENKPPAETT</sequence>
<evidence type="ECO:0000313" key="2">
    <source>
        <dbReference type="EMBL" id="MDH6279736.1"/>
    </source>
</evidence>
<name>A0ABT6M5Z9_9NOCA</name>